<dbReference type="Proteomes" id="UP000460412">
    <property type="component" value="Unassembled WGS sequence"/>
</dbReference>
<dbReference type="GO" id="GO:0016757">
    <property type="term" value="F:glycosyltransferase activity"/>
    <property type="evidence" value="ECO:0007669"/>
    <property type="project" value="InterPro"/>
</dbReference>
<feature type="domain" description="Glycosyltransferase subfamily 4-like N-terminal" evidence="2">
    <location>
        <begin position="19"/>
        <end position="187"/>
    </location>
</feature>
<proteinExistence type="predicted"/>
<dbReference type="AlphaFoldDB" id="A0A7X3SHV7"/>
<feature type="domain" description="Glycosyl transferase family 1" evidence="1">
    <location>
        <begin position="201"/>
        <end position="351"/>
    </location>
</feature>
<evidence type="ECO:0000259" key="2">
    <source>
        <dbReference type="Pfam" id="PF13439"/>
    </source>
</evidence>
<sequence>MEQLEKKLKVIQFIHGFSMGGAETLVKNYCILFDKDKIETIVICLMNHHSPYDQELKDKGIRVIYIYDLLDSVMKGPMIIKKISHRLLGKLLLRSVIHRLKPDIIHSHLTLNNYIEFAAPNNTKLFHTVHTDVNLIWNKSYARQRDFRSAKRLVTKRGMILIALHNEMCNEVNELFRVNNTIVLNNGTFIEQYQDAGEKYALRKKYNIDKEAYIIGHVGRFAHIKNHDFLIDVFNSIYEKHKRSYLWMIGDGSLREDIQTKVKSMGVEEQVIFWGVRTDIPQLLKMMDILIMPSFKEGLSVSLVESQIAGIPSLVSDTIAKESSISNLVHFISLNRDKKDWAKKAMEIINTKRKFNI</sequence>
<evidence type="ECO:0000259" key="1">
    <source>
        <dbReference type="Pfam" id="PF00534"/>
    </source>
</evidence>
<accession>A0A7X3SHV7</accession>
<dbReference type="InterPro" id="IPR001296">
    <property type="entry name" value="Glyco_trans_1"/>
</dbReference>
<keyword evidence="4" id="KW-1185">Reference proteome</keyword>
<dbReference type="Pfam" id="PF13439">
    <property type="entry name" value="Glyco_transf_4"/>
    <property type="match status" value="1"/>
</dbReference>
<name>A0A7X3SHV7_9FIRM</name>
<evidence type="ECO:0000313" key="3">
    <source>
        <dbReference type="EMBL" id="MXP74784.1"/>
    </source>
</evidence>
<dbReference type="InterPro" id="IPR028098">
    <property type="entry name" value="Glyco_trans_4-like_N"/>
</dbReference>
<dbReference type="RefSeq" id="WP_159750122.1">
    <property type="nucleotide sequence ID" value="NZ_WUQX01000001.1"/>
</dbReference>
<dbReference type="Gene3D" id="3.40.50.2000">
    <property type="entry name" value="Glycogen Phosphorylase B"/>
    <property type="match status" value="2"/>
</dbReference>
<gene>
    <name evidence="3" type="ORF">GN277_05130</name>
</gene>
<dbReference type="SUPFAM" id="SSF53756">
    <property type="entry name" value="UDP-Glycosyltransferase/glycogen phosphorylase"/>
    <property type="match status" value="1"/>
</dbReference>
<comment type="caution">
    <text evidence="3">The sequence shown here is derived from an EMBL/GenBank/DDBJ whole genome shotgun (WGS) entry which is preliminary data.</text>
</comment>
<dbReference type="PANTHER" id="PTHR45947:SF3">
    <property type="entry name" value="SULFOQUINOVOSYL TRANSFERASE SQD2"/>
    <property type="match status" value="1"/>
</dbReference>
<organism evidence="3 4">
    <name type="scientific">Sporofaciens musculi</name>
    <dbReference type="NCBI Taxonomy" id="2681861"/>
    <lineage>
        <taxon>Bacteria</taxon>
        <taxon>Bacillati</taxon>
        <taxon>Bacillota</taxon>
        <taxon>Clostridia</taxon>
        <taxon>Lachnospirales</taxon>
        <taxon>Lachnospiraceae</taxon>
        <taxon>Sporofaciens</taxon>
    </lineage>
</organism>
<keyword evidence="3" id="KW-0808">Transferase</keyword>
<dbReference type="PANTHER" id="PTHR45947">
    <property type="entry name" value="SULFOQUINOVOSYL TRANSFERASE SQD2"/>
    <property type="match status" value="1"/>
</dbReference>
<dbReference type="EMBL" id="WUQX01000001">
    <property type="protein sequence ID" value="MXP74784.1"/>
    <property type="molecule type" value="Genomic_DNA"/>
</dbReference>
<evidence type="ECO:0000313" key="4">
    <source>
        <dbReference type="Proteomes" id="UP000460412"/>
    </source>
</evidence>
<dbReference type="InterPro" id="IPR050194">
    <property type="entry name" value="Glycosyltransferase_grp1"/>
</dbReference>
<reference evidence="3 4" key="1">
    <citation type="submission" date="2019-12" db="EMBL/GenBank/DDBJ databases">
        <title>Sporaefaciens musculi gen. nov., sp. nov., a novel bacterium isolated from the caecum of an obese mouse.</title>
        <authorList>
            <person name="Rasmussen T.S."/>
            <person name="Streidl T."/>
            <person name="Hitch T.C.A."/>
            <person name="Wortmann E."/>
            <person name="Deptula P."/>
            <person name="Hansen M."/>
            <person name="Nielsen D.S."/>
            <person name="Clavel T."/>
            <person name="Vogensen F.K."/>
        </authorList>
    </citation>
    <scope>NUCLEOTIDE SEQUENCE [LARGE SCALE GENOMIC DNA]</scope>
    <source>
        <strain evidence="3 4">WCA-9-b2</strain>
    </source>
</reference>
<protein>
    <submittedName>
        <fullName evidence="3">Glycosyltransferase</fullName>
    </submittedName>
</protein>
<dbReference type="Pfam" id="PF00534">
    <property type="entry name" value="Glycos_transf_1"/>
    <property type="match status" value="1"/>
</dbReference>